<evidence type="ECO:0000259" key="7">
    <source>
        <dbReference type="PROSITE" id="PS50109"/>
    </source>
</evidence>
<evidence type="ECO:0000256" key="1">
    <source>
        <dbReference type="ARBA" id="ARBA00022553"/>
    </source>
</evidence>
<reference evidence="8" key="1">
    <citation type="journal article" date="2014" name="Front. Microbiol.">
        <title>High frequency of phylogenetically diverse reductive dehalogenase-homologous genes in deep subseafloor sedimentary metagenomes.</title>
        <authorList>
            <person name="Kawai M."/>
            <person name="Futagami T."/>
            <person name="Toyoda A."/>
            <person name="Takaki Y."/>
            <person name="Nishi S."/>
            <person name="Hori S."/>
            <person name="Arai W."/>
            <person name="Tsubouchi T."/>
            <person name="Morono Y."/>
            <person name="Uchiyama I."/>
            <person name="Ito T."/>
            <person name="Fujiyama A."/>
            <person name="Inagaki F."/>
            <person name="Takami H."/>
        </authorList>
    </citation>
    <scope>NUCLEOTIDE SEQUENCE</scope>
    <source>
        <strain evidence="8">Expedition CK06-06</strain>
    </source>
</reference>
<dbReference type="InterPro" id="IPR036890">
    <property type="entry name" value="HATPase_C_sf"/>
</dbReference>
<dbReference type="InterPro" id="IPR005467">
    <property type="entry name" value="His_kinase_dom"/>
</dbReference>
<keyword evidence="2" id="KW-0808">Transferase</keyword>
<dbReference type="PRINTS" id="PR00344">
    <property type="entry name" value="BCTRLSENSOR"/>
</dbReference>
<evidence type="ECO:0000256" key="4">
    <source>
        <dbReference type="ARBA" id="ARBA00022777"/>
    </source>
</evidence>
<name>X1E2M5_9ZZZZ</name>
<dbReference type="Pfam" id="PF02518">
    <property type="entry name" value="HATPase_c"/>
    <property type="match status" value="1"/>
</dbReference>
<proteinExistence type="predicted"/>
<dbReference type="GO" id="GO:0016301">
    <property type="term" value="F:kinase activity"/>
    <property type="evidence" value="ECO:0007669"/>
    <property type="project" value="UniProtKB-KW"/>
</dbReference>
<evidence type="ECO:0000256" key="2">
    <source>
        <dbReference type="ARBA" id="ARBA00022679"/>
    </source>
</evidence>
<dbReference type="AlphaFoldDB" id="X1E2M5"/>
<dbReference type="PANTHER" id="PTHR43065">
    <property type="entry name" value="SENSOR HISTIDINE KINASE"/>
    <property type="match status" value="1"/>
</dbReference>
<evidence type="ECO:0000256" key="3">
    <source>
        <dbReference type="ARBA" id="ARBA00022741"/>
    </source>
</evidence>
<keyword evidence="1" id="KW-0597">Phosphoprotein</keyword>
<protein>
    <recommendedName>
        <fullName evidence="7">Histidine kinase domain-containing protein</fullName>
    </recommendedName>
</protein>
<dbReference type="SUPFAM" id="SSF55874">
    <property type="entry name" value="ATPase domain of HSP90 chaperone/DNA topoisomerase II/histidine kinase"/>
    <property type="match status" value="1"/>
</dbReference>
<dbReference type="InterPro" id="IPR004358">
    <property type="entry name" value="Sig_transdc_His_kin-like_C"/>
</dbReference>
<evidence type="ECO:0000256" key="6">
    <source>
        <dbReference type="ARBA" id="ARBA00023012"/>
    </source>
</evidence>
<dbReference type="GO" id="GO:0005524">
    <property type="term" value="F:ATP binding"/>
    <property type="evidence" value="ECO:0007669"/>
    <property type="project" value="UniProtKB-KW"/>
</dbReference>
<dbReference type="InterPro" id="IPR003594">
    <property type="entry name" value="HATPase_dom"/>
</dbReference>
<dbReference type="PANTHER" id="PTHR43065:SF10">
    <property type="entry name" value="PEROXIDE STRESS-ACTIVATED HISTIDINE KINASE MAK3"/>
    <property type="match status" value="1"/>
</dbReference>
<feature type="domain" description="Histidine kinase" evidence="7">
    <location>
        <begin position="1"/>
        <end position="59"/>
    </location>
</feature>
<accession>X1E2M5</accession>
<keyword evidence="4" id="KW-0418">Kinase</keyword>
<dbReference type="PROSITE" id="PS50109">
    <property type="entry name" value="HIS_KIN"/>
    <property type="match status" value="1"/>
</dbReference>
<feature type="non-terminal residue" evidence="8">
    <location>
        <position position="1"/>
    </location>
</feature>
<comment type="caution">
    <text evidence="8">The sequence shown here is derived from an EMBL/GenBank/DDBJ whole genome shotgun (WGS) entry which is preliminary data.</text>
</comment>
<evidence type="ECO:0000313" key="8">
    <source>
        <dbReference type="EMBL" id="GAH27501.1"/>
    </source>
</evidence>
<keyword evidence="6" id="KW-0902">Two-component regulatory system</keyword>
<dbReference type="GO" id="GO:0000160">
    <property type="term" value="P:phosphorelay signal transduction system"/>
    <property type="evidence" value="ECO:0007669"/>
    <property type="project" value="UniProtKB-KW"/>
</dbReference>
<evidence type="ECO:0000256" key="5">
    <source>
        <dbReference type="ARBA" id="ARBA00022840"/>
    </source>
</evidence>
<organism evidence="8">
    <name type="scientific">marine sediment metagenome</name>
    <dbReference type="NCBI Taxonomy" id="412755"/>
    <lineage>
        <taxon>unclassified sequences</taxon>
        <taxon>metagenomes</taxon>
        <taxon>ecological metagenomes</taxon>
    </lineage>
</organism>
<sequence>ARALIDDGKGMDEKTLKDVLDPFFTTKNTRKVGLGLSLLAQSAEESGGSIKIESKTGQG</sequence>
<gene>
    <name evidence="8" type="ORF">S01H4_66835</name>
</gene>
<dbReference type="Gene3D" id="3.30.565.10">
    <property type="entry name" value="Histidine kinase-like ATPase, C-terminal domain"/>
    <property type="match status" value="1"/>
</dbReference>
<dbReference type="EMBL" id="BART01041617">
    <property type="protein sequence ID" value="GAH27501.1"/>
    <property type="molecule type" value="Genomic_DNA"/>
</dbReference>
<keyword evidence="5" id="KW-0067">ATP-binding</keyword>
<feature type="non-terminal residue" evidence="8">
    <location>
        <position position="59"/>
    </location>
</feature>
<keyword evidence="3" id="KW-0547">Nucleotide-binding</keyword>